<dbReference type="RefSeq" id="WP_147803724.1">
    <property type="nucleotide sequence ID" value="NZ_CP144914.1"/>
</dbReference>
<sequence>MSTISSTVEEKNAVQERRDKKRMFRRKLIPYLLITPAVLFVFGVLGYAVIGGLTMSFFDIRLSFGNAAFAGLENYVYLFTNPAFLNSMYVSLIFVFGSVILGLLLALSFALSLYKVRSFSNFFKAMALVPYLVSGIATAIMFRFLFSGDVGMINLMLETVGLSSVNFLASPVWALIICILANVWFVAPFATLILLAGIQGVDNELFESATVDGAKKHHILFKIILPLIAPMMGISLIWLSFASFNMFDVILPLTNGGPGRATEVMALYMYNVAFSELQYSLGSTVMVVILFFNVLVSVIYLKVFNVSSGD</sequence>
<dbReference type="Pfam" id="PF00528">
    <property type="entry name" value="BPD_transp_1"/>
    <property type="match status" value="1"/>
</dbReference>
<dbReference type="GO" id="GO:0055085">
    <property type="term" value="P:transmembrane transport"/>
    <property type="evidence" value="ECO:0007669"/>
    <property type="project" value="InterPro"/>
</dbReference>
<evidence type="ECO:0000259" key="8">
    <source>
        <dbReference type="PROSITE" id="PS50928"/>
    </source>
</evidence>
<feature type="transmembrane region" description="Helical" evidence="7">
    <location>
        <begin position="279"/>
        <end position="301"/>
    </location>
</feature>
<keyword evidence="6 7" id="KW-0472">Membrane</keyword>
<dbReference type="InterPro" id="IPR035906">
    <property type="entry name" value="MetI-like_sf"/>
</dbReference>
<dbReference type="OrthoDB" id="9783714at2"/>
<dbReference type="AlphaFoldDB" id="A0A5C7F857"/>
<dbReference type="PANTHER" id="PTHR43227:SF7">
    <property type="entry name" value="ARABINOOLIGOSACCHARIDES TRANSPORT SYSTEM PERMEASE PROTEIN ARAP"/>
    <property type="match status" value="1"/>
</dbReference>
<dbReference type="Gene3D" id="1.10.3720.10">
    <property type="entry name" value="MetI-like"/>
    <property type="match status" value="1"/>
</dbReference>
<dbReference type="PANTHER" id="PTHR43227">
    <property type="entry name" value="BLL4140 PROTEIN"/>
    <property type="match status" value="1"/>
</dbReference>
<protein>
    <submittedName>
        <fullName evidence="9">Sugar ABC transporter permease</fullName>
    </submittedName>
</protein>
<dbReference type="EMBL" id="CP144914">
    <property type="protein sequence ID" value="WWD79611.1"/>
    <property type="molecule type" value="Genomic_DNA"/>
</dbReference>
<evidence type="ECO:0000256" key="4">
    <source>
        <dbReference type="ARBA" id="ARBA00022692"/>
    </source>
</evidence>
<dbReference type="GO" id="GO:0005886">
    <property type="term" value="C:plasma membrane"/>
    <property type="evidence" value="ECO:0007669"/>
    <property type="project" value="UniProtKB-SubCell"/>
</dbReference>
<dbReference type="InterPro" id="IPR000515">
    <property type="entry name" value="MetI-like"/>
</dbReference>
<evidence type="ECO:0000313" key="9">
    <source>
        <dbReference type="EMBL" id="WWD79611.1"/>
    </source>
</evidence>
<evidence type="ECO:0000256" key="6">
    <source>
        <dbReference type="ARBA" id="ARBA00023136"/>
    </source>
</evidence>
<evidence type="ECO:0000256" key="7">
    <source>
        <dbReference type="RuleBase" id="RU363032"/>
    </source>
</evidence>
<organism evidence="9 10">
    <name type="scientific">Alkalicoccus halolimnae</name>
    <dbReference type="NCBI Taxonomy" id="1667239"/>
    <lineage>
        <taxon>Bacteria</taxon>
        <taxon>Bacillati</taxon>
        <taxon>Bacillota</taxon>
        <taxon>Bacilli</taxon>
        <taxon>Bacillales</taxon>
        <taxon>Bacillaceae</taxon>
        <taxon>Alkalicoccus</taxon>
    </lineage>
</organism>
<name>A0A5C7F857_9BACI</name>
<keyword evidence="2 7" id="KW-0813">Transport</keyword>
<dbReference type="PROSITE" id="PS50928">
    <property type="entry name" value="ABC_TM1"/>
    <property type="match status" value="1"/>
</dbReference>
<keyword evidence="10" id="KW-1185">Reference proteome</keyword>
<dbReference type="KEGG" id="ahal:FTX54_014605"/>
<dbReference type="InterPro" id="IPR050809">
    <property type="entry name" value="UgpAE/MalFG_permease"/>
</dbReference>
<feature type="transmembrane region" description="Helical" evidence="7">
    <location>
        <begin position="28"/>
        <end position="50"/>
    </location>
</feature>
<feature type="transmembrane region" description="Helical" evidence="7">
    <location>
        <begin position="126"/>
        <end position="146"/>
    </location>
</feature>
<gene>
    <name evidence="9" type="ORF">FTX54_014605</name>
</gene>
<reference evidence="9 10" key="1">
    <citation type="submission" date="2024-01" db="EMBL/GenBank/DDBJ databases">
        <title>Complete Genome Sequence of Alkalicoccus halolimnae BZ-SZ-XJ29T, a Moderately Halophilic Bacterium Isolated from a Salt Lake.</title>
        <authorList>
            <person name="Zhao B."/>
        </authorList>
    </citation>
    <scope>NUCLEOTIDE SEQUENCE [LARGE SCALE GENOMIC DNA]</scope>
    <source>
        <strain evidence="9 10">BZ-SZ-XJ29</strain>
    </source>
</reference>
<evidence type="ECO:0000313" key="10">
    <source>
        <dbReference type="Proteomes" id="UP000321816"/>
    </source>
</evidence>
<evidence type="ECO:0000256" key="1">
    <source>
        <dbReference type="ARBA" id="ARBA00004651"/>
    </source>
</evidence>
<comment type="subcellular location">
    <subcellularLocation>
        <location evidence="1 7">Cell membrane</location>
        <topology evidence="1 7">Multi-pass membrane protein</topology>
    </subcellularLocation>
</comment>
<dbReference type="SUPFAM" id="SSF161098">
    <property type="entry name" value="MetI-like"/>
    <property type="match status" value="1"/>
</dbReference>
<evidence type="ECO:0000256" key="2">
    <source>
        <dbReference type="ARBA" id="ARBA00022448"/>
    </source>
</evidence>
<evidence type="ECO:0000256" key="5">
    <source>
        <dbReference type="ARBA" id="ARBA00022989"/>
    </source>
</evidence>
<dbReference type="Proteomes" id="UP000321816">
    <property type="component" value="Chromosome"/>
</dbReference>
<accession>A0A5C7F857</accession>
<keyword evidence="4 7" id="KW-0812">Transmembrane</keyword>
<feature type="transmembrane region" description="Helical" evidence="7">
    <location>
        <begin position="88"/>
        <end position="114"/>
    </location>
</feature>
<comment type="similarity">
    <text evidence="7">Belongs to the binding-protein-dependent transport system permease family.</text>
</comment>
<feature type="transmembrane region" description="Helical" evidence="7">
    <location>
        <begin position="219"/>
        <end position="241"/>
    </location>
</feature>
<feature type="transmembrane region" description="Helical" evidence="7">
    <location>
        <begin position="172"/>
        <end position="198"/>
    </location>
</feature>
<dbReference type="CDD" id="cd06261">
    <property type="entry name" value="TM_PBP2"/>
    <property type="match status" value="1"/>
</dbReference>
<keyword evidence="3" id="KW-1003">Cell membrane</keyword>
<keyword evidence="5 7" id="KW-1133">Transmembrane helix</keyword>
<proteinExistence type="inferred from homology"/>
<feature type="domain" description="ABC transmembrane type-1" evidence="8">
    <location>
        <begin position="84"/>
        <end position="300"/>
    </location>
</feature>
<evidence type="ECO:0000256" key="3">
    <source>
        <dbReference type="ARBA" id="ARBA00022475"/>
    </source>
</evidence>